<sequence>MANECYKLMPFEALAAKIVEDDMFQTDIPLKVNWLKLAPKLKKSRLHELEPHALELIYQIYRDFGR</sequence>
<evidence type="ECO:0000313" key="1">
    <source>
        <dbReference type="EMBL" id="GME97598.1"/>
    </source>
</evidence>
<proteinExistence type="predicted"/>
<comment type="caution">
    <text evidence="1">The sequence shown here is derived from an EMBL/GenBank/DDBJ whole genome shotgun (WGS) entry which is preliminary data.</text>
</comment>
<organism evidence="1 2">
    <name type="scientific">Ambrosiozyma monospora</name>
    <name type="common">Yeast</name>
    <name type="synonym">Endomycopsis monosporus</name>
    <dbReference type="NCBI Taxonomy" id="43982"/>
    <lineage>
        <taxon>Eukaryota</taxon>
        <taxon>Fungi</taxon>
        <taxon>Dikarya</taxon>
        <taxon>Ascomycota</taxon>
        <taxon>Saccharomycotina</taxon>
        <taxon>Pichiomycetes</taxon>
        <taxon>Pichiales</taxon>
        <taxon>Pichiaceae</taxon>
        <taxon>Ambrosiozyma</taxon>
    </lineage>
</organism>
<name>A0ACB5TYK4_AMBMO</name>
<keyword evidence="2" id="KW-1185">Reference proteome</keyword>
<gene>
    <name evidence="1" type="ORF">Amon02_001028100</name>
</gene>
<dbReference type="Proteomes" id="UP001165064">
    <property type="component" value="Unassembled WGS sequence"/>
</dbReference>
<reference evidence="1" key="1">
    <citation type="submission" date="2023-04" db="EMBL/GenBank/DDBJ databases">
        <title>Ambrosiozyma monospora NBRC 10751.</title>
        <authorList>
            <person name="Ichikawa N."/>
            <person name="Sato H."/>
            <person name="Tonouchi N."/>
        </authorList>
    </citation>
    <scope>NUCLEOTIDE SEQUENCE</scope>
    <source>
        <strain evidence="1">NBRC 10751</strain>
    </source>
</reference>
<evidence type="ECO:0000313" key="2">
    <source>
        <dbReference type="Proteomes" id="UP001165064"/>
    </source>
</evidence>
<dbReference type="EMBL" id="BSXS01010173">
    <property type="protein sequence ID" value="GME97598.1"/>
    <property type="molecule type" value="Genomic_DNA"/>
</dbReference>
<protein>
    <submittedName>
        <fullName evidence="1">Unnamed protein product</fullName>
    </submittedName>
</protein>
<accession>A0ACB5TYK4</accession>